<protein>
    <submittedName>
        <fullName evidence="2">Uncharacterized protein</fullName>
    </submittedName>
</protein>
<sequence>MQGDVAEGVSGGRHHLGPSREFGVVVEGGHLGLVDSTDLEGPGKSHAAEQFPGRGVAQRNPESGGVLVRVSIGMRGEPCIVTMDVYGDAPVSGQASRGAHVIEVPMGDDQRGHRVDVVAQVMDRIDQRSVRAGQPSVDDHESVVDLDQILVGVRVFEAMDSGCDVALEDHASA</sequence>
<dbReference type="EMBL" id="BAHB01000040">
    <property type="protein sequence ID" value="GAB84543.1"/>
    <property type="molecule type" value="Genomic_DNA"/>
</dbReference>
<evidence type="ECO:0000313" key="2">
    <source>
        <dbReference type="EMBL" id="GAB84543.1"/>
    </source>
</evidence>
<evidence type="ECO:0000313" key="3">
    <source>
        <dbReference type="Proteomes" id="UP000010744"/>
    </source>
</evidence>
<organism evidence="2 3">
    <name type="scientific">Gordonia rubripertincta NBRC 101908</name>
    <dbReference type="NCBI Taxonomy" id="1077975"/>
    <lineage>
        <taxon>Bacteria</taxon>
        <taxon>Bacillati</taxon>
        <taxon>Actinomycetota</taxon>
        <taxon>Actinomycetes</taxon>
        <taxon>Mycobacteriales</taxon>
        <taxon>Gordoniaceae</taxon>
        <taxon>Gordonia</taxon>
    </lineage>
</organism>
<dbReference type="Proteomes" id="UP000010744">
    <property type="component" value="Unassembled WGS sequence"/>
</dbReference>
<name>A0ABQ0HQK7_GORRU</name>
<keyword evidence="3" id="KW-1185">Reference proteome</keyword>
<comment type="caution">
    <text evidence="2">The sequence shown here is derived from an EMBL/GenBank/DDBJ whole genome shotgun (WGS) entry which is preliminary data.</text>
</comment>
<gene>
    <name evidence="2" type="ORF">GORBP_040_00130</name>
</gene>
<proteinExistence type="predicted"/>
<accession>A0ABQ0HQK7</accession>
<feature type="region of interest" description="Disordered" evidence="1">
    <location>
        <begin position="1"/>
        <end position="20"/>
    </location>
</feature>
<reference evidence="2 3" key="1">
    <citation type="submission" date="2012-08" db="EMBL/GenBank/DDBJ databases">
        <title>Whole genome shotgun sequence of Gordonia rubripertincta NBRC 101908.</title>
        <authorList>
            <person name="Takarada H."/>
            <person name="Hosoyama A."/>
            <person name="Tsuchikane K."/>
            <person name="Katsumata H."/>
            <person name="Baba S."/>
            <person name="Ohji S."/>
            <person name="Yamazaki S."/>
            <person name="Fujita N."/>
        </authorList>
    </citation>
    <scope>NUCLEOTIDE SEQUENCE [LARGE SCALE GENOMIC DNA]</scope>
    <source>
        <strain evidence="2 3">NBRC 101908</strain>
    </source>
</reference>
<feature type="region of interest" description="Disordered" evidence="1">
    <location>
        <begin position="39"/>
        <end position="60"/>
    </location>
</feature>
<evidence type="ECO:0000256" key="1">
    <source>
        <dbReference type="SAM" id="MobiDB-lite"/>
    </source>
</evidence>